<name>A0A811V1X2_CERCA</name>
<protein>
    <submittedName>
        <fullName evidence="2">(Mediterranean fruit fly) hypothetical protein</fullName>
    </submittedName>
</protein>
<dbReference type="SUPFAM" id="SSF49785">
    <property type="entry name" value="Galactose-binding domain-like"/>
    <property type="match status" value="1"/>
</dbReference>
<gene>
    <name evidence="2" type="ORF">CCAP1982_LOCUS13839</name>
</gene>
<feature type="domain" description="F5/8 type C" evidence="1">
    <location>
        <begin position="1"/>
        <end position="106"/>
    </location>
</feature>
<evidence type="ECO:0000313" key="3">
    <source>
        <dbReference type="Proteomes" id="UP000606786"/>
    </source>
</evidence>
<comment type="caution">
    <text evidence="2">The sequence shown here is derived from an EMBL/GenBank/DDBJ whole genome shotgun (WGS) entry which is preliminary data.</text>
</comment>
<organism evidence="2 3">
    <name type="scientific">Ceratitis capitata</name>
    <name type="common">Mediterranean fruit fly</name>
    <name type="synonym">Tephritis capitata</name>
    <dbReference type="NCBI Taxonomy" id="7213"/>
    <lineage>
        <taxon>Eukaryota</taxon>
        <taxon>Metazoa</taxon>
        <taxon>Ecdysozoa</taxon>
        <taxon>Arthropoda</taxon>
        <taxon>Hexapoda</taxon>
        <taxon>Insecta</taxon>
        <taxon>Pterygota</taxon>
        <taxon>Neoptera</taxon>
        <taxon>Endopterygota</taxon>
        <taxon>Diptera</taxon>
        <taxon>Brachycera</taxon>
        <taxon>Muscomorpha</taxon>
        <taxon>Tephritoidea</taxon>
        <taxon>Tephritidae</taxon>
        <taxon>Ceratitis</taxon>
        <taxon>Ceratitis</taxon>
    </lineage>
</organism>
<evidence type="ECO:0000313" key="2">
    <source>
        <dbReference type="EMBL" id="CAD7005479.1"/>
    </source>
</evidence>
<sequence length="106" mass="12426">MCVDRMGVDNGKMHRLNESSSIWSLPQLAKKPRLIDLLKLSSPVGWRPVANTPNERSRRLVTSFKVMFSKNKLIWNKLLYFDGQPEQFRGNYDENSEVINHFRSPY</sequence>
<reference evidence="2" key="1">
    <citation type="submission" date="2020-11" db="EMBL/GenBank/DDBJ databases">
        <authorList>
            <person name="Whitehead M."/>
        </authorList>
    </citation>
    <scope>NUCLEOTIDE SEQUENCE</scope>
    <source>
        <strain evidence="2">EGII</strain>
    </source>
</reference>
<dbReference type="EMBL" id="CAJHJT010000034">
    <property type="protein sequence ID" value="CAD7005479.1"/>
    <property type="molecule type" value="Genomic_DNA"/>
</dbReference>
<dbReference type="InterPro" id="IPR008979">
    <property type="entry name" value="Galactose-bd-like_sf"/>
</dbReference>
<dbReference type="AlphaFoldDB" id="A0A811V1X2"/>
<dbReference type="OrthoDB" id="6262482at2759"/>
<dbReference type="PROSITE" id="PS50022">
    <property type="entry name" value="FA58C_3"/>
    <property type="match status" value="1"/>
</dbReference>
<keyword evidence="3" id="KW-1185">Reference proteome</keyword>
<proteinExistence type="predicted"/>
<accession>A0A811V1X2</accession>
<dbReference type="Proteomes" id="UP000606786">
    <property type="component" value="Unassembled WGS sequence"/>
</dbReference>
<dbReference type="InterPro" id="IPR000421">
    <property type="entry name" value="FA58C"/>
</dbReference>
<dbReference type="Gene3D" id="2.60.120.260">
    <property type="entry name" value="Galactose-binding domain-like"/>
    <property type="match status" value="1"/>
</dbReference>
<evidence type="ECO:0000259" key="1">
    <source>
        <dbReference type="PROSITE" id="PS50022"/>
    </source>
</evidence>